<organism evidence="1 2">
    <name type="scientific">Streptomyces kanasensis</name>
    <dbReference type="NCBI Taxonomy" id="936756"/>
    <lineage>
        <taxon>Bacteria</taxon>
        <taxon>Bacillati</taxon>
        <taxon>Actinomycetota</taxon>
        <taxon>Actinomycetes</taxon>
        <taxon>Kitasatosporales</taxon>
        <taxon>Streptomycetaceae</taxon>
        <taxon>Streptomyces</taxon>
    </lineage>
</organism>
<evidence type="ECO:0000313" key="2">
    <source>
        <dbReference type="Proteomes" id="UP000054011"/>
    </source>
</evidence>
<accession>A0A124EBS7</accession>
<sequence>MDGNTFPSTPGRNSHSALTVGGCIAMENLLTSIDGVVGSGNPVISTDGHTVISIVKATIHSGLSATFYLPQSQYDAIIEWYWTPEQKKRYGLEEVSDQEKERIESELGVSDAGVLYSNRIPCPECGHVYGAFEFMQQGIRHHGRETAEVALKMQNACVLRVNPHQVPACPECGFLMRSSGHYYICRQYGCCRQV</sequence>
<keyword evidence="2" id="KW-1185">Reference proteome</keyword>
<dbReference type="RefSeq" id="WP_058945303.1">
    <property type="nucleotide sequence ID" value="NZ_LNSV01000144.1"/>
</dbReference>
<dbReference type="AlphaFoldDB" id="A0A124EBS7"/>
<comment type="caution">
    <text evidence="1">The sequence shown here is derived from an EMBL/GenBank/DDBJ whole genome shotgun (WGS) entry which is preliminary data.</text>
</comment>
<dbReference type="EMBL" id="LNSV01000144">
    <property type="protein sequence ID" value="KUH35406.1"/>
    <property type="molecule type" value="Genomic_DNA"/>
</dbReference>
<evidence type="ECO:0000313" key="1">
    <source>
        <dbReference type="EMBL" id="KUH35406.1"/>
    </source>
</evidence>
<proteinExistence type="predicted"/>
<gene>
    <name evidence="1" type="ORF">ATE80_29365</name>
</gene>
<dbReference type="OrthoDB" id="4135799at2"/>
<protein>
    <submittedName>
        <fullName evidence="1">Uncharacterized protein</fullName>
    </submittedName>
</protein>
<name>A0A124EBS7_9ACTN</name>
<reference evidence="1 2" key="1">
    <citation type="submission" date="2015-11" db="EMBL/GenBank/DDBJ databases">
        <title>Genome-wide analysis reveals the secondary metabolome in Streptomyces kanasensis ZX01.</title>
        <authorList>
            <person name="Zhang G."/>
            <person name="Han L."/>
            <person name="Feng J."/>
            <person name="Zhang X."/>
        </authorList>
    </citation>
    <scope>NUCLEOTIDE SEQUENCE [LARGE SCALE GENOMIC DNA]</scope>
    <source>
        <strain evidence="1 2">ZX01</strain>
    </source>
</reference>
<dbReference type="Proteomes" id="UP000054011">
    <property type="component" value="Unassembled WGS sequence"/>
</dbReference>